<feature type="transmembrane region" description="Helical" evidence="6">
    <location>
        <begin position="161"/>
        <end position="182"/>
    </location>
</feature>
<comment type="caution">
    <text evidence="7">The sequence shown here is derived from an EMBL/GenBank/DDBJ whole genome shotgun (WGS) entry which is preliminary data.</text>
</comment>
<evidence type="ECO:0000256" key="5">
    <source>
        <dbReference type="SAM" id="MobiDB-lite"/>
    </source>
</evidence>
<feature type="transmembrane region" description="Helical" evidence="6">
    <location>
        <begin position="246"/>
        <end position="270"/>
    </location>
</feature>
<organism evidence="7 8">
    <name type="scientific">Galactobacter valiniphilus</name>
    <dbReference type="NCBI Taxonomy" id="2676122"/>
    <lineage>
        <taxon>Bacteria</taxon>
        <taxon>Bacillati</taxon>
        <taxon>Actinomycetota</taxon>
        <taxon>Actinomycetes</taxon>
        <taxon>Micrococcales</taxon>
        <taxon>Micrococcaceae</taxon>
        <taxon>Galactobacter</taxon>
    </lineage>
</organism>
<name>A0A399J9Y0_9MICC</name>
<feature type="transmembrane region" description="Helical" evidence="6">
    <location>
        <begin position="132"/>
        <end position="149"/>
    </location>
</feature>
<dbReference type="PANTHER" id="PTHR11706">
    <property type="entry name" value="SOLUTE CARRIER PROTEIN FAMILY 11 MEMBER"/>
    <property type="match status" value="1"/>
</dbReference>
<feature type="compositionally biased region" description="Polar residues" evidence="5">
    <location>
        <begin position="1"/>
        <end position="15"/>
    </location>
</feature>
<dbReference type="Pfam" id="PF01566">
    <property type="entry name" value="Nramp"/>
    <property type="match status" value="1"/>
</dbReference>
<dbReference type="GO" id="GO:0034755">
    <property type="term" value="P:iron ion transmembrane transport"/>
    <property type="evidence" value="ECO:0007669"/>
    <property type="project" value="TreeGrafter"/>
</dbReference>
<keyword evidence="4 6" id="KW-0472">Membrane</keyword>
<feature type="transmembrane region" description="Helical" evidence="6">
    <location>
        <begin position="298"/>
        <end position="326"/>
    </location>
</feature>
<dbReference type="RefSeq" id="WP_119424540.1">
    <property type="nucleotide sequence ID" value="NZ_QQXK01000012.1"/>
</dbReference>
<evidence type="ECO:0000256" key="2">
    <source>
        <dbReference type="ARBA" id="ARBA00022692"/>
    </source>
</evidence>
<dbReference type="PANTHER" id="PTHR11706:SF3">
    <property type="entry name" value="METAL ION TRANSPORT PROTEIN"/>
    <property type="match status" value="1"/>
</dbReference>
<evidence type="ECO:0000256" key="1">
    <source>
        <dbReference type="ARBA" id="ARBA00004141"/>
    </source>
</evidence>
<dbReference type="NCBIfam" id="NF037982">
    <property type="entry name" value="Nramp_1"/>
    <property type="match status" value="2"/>
</dbReference>
<feature type="transmembrane region" description="Helical" evidence="6">
    <location>
        <begin position="202"/>
        <end position="225"/>
    </location>
</feature>
<evidence type="ECO:0000313" key="7">
    <source>
        <dbReference type="EMBL" id="RII42411.1"/>
    </source>
</evidence>
<evidence type="ECO:0000313" key="8">
    <source>
        <dbReference type="Proteomes" id="UP000265419"/>
    </source>
</evidence>
<keyword evidence="3 6" id="KW-1133">Transmembrane helix</keyword>
<gene>
    <name evidence="7" type="ORF">DWB68_07620</name>
</gene>
<keyword evidence="8" id="KW-1185">Reference proteome</keyword>
<comment type="subcellular location">
    <subcellularLocation>
        <location evidence="1">Membrane</location>
        <topology evidence="1">Multi-pass membrane protein</topology>
    </subcellularLocation>
</comment>
<feature type="transmembrane region" description="Helical" evidence="6">
    <location>
        <begin position="96"/>
        <end position="120"/>
    </location>
</feature>
<feature type="transmembrane region" description="Helical" evidence="6">
    <location>
        <begin position="25"/>
        <end position="49"/>
    </location>
</feature>
<dbReference type="AlphaFoldDB" id="A0A399J9Y0"/>
<feature type="transmembrane region" description="Helical" evidence="6">
    <location>
        <begin position="370"/>
        <end position="394"/>
    </location>
</feature>
<keyword evidence="2 6" id="KW-0812">Transmembrane</keyword>
<dbReference type="GO" id="GO:0015086">
    <property type="term" value="F:cadmium ion transmembrane transporter activity"/>
    <property type="evidence" value="ECO:0007669"/>
    <property type="project" value="TreeGrafter"/>
</dbReference>
<accession>A0A399J9Y0</accession>
<evidence type="ECO:0000256" key="4">
    <source>
        <dbReference type="ARBA" id="ARBA00023136"/>
    </source>
</evidence>
<protein>
    <submittedName>
        <fullName evidence="7">Divalent metal cation transporter</fullName>
    </submittedName>
</protein>
<reference evidence="7 8" key="1">
    <citation type="submission" date="2018-07" db="EMBL/GenBank/DDBJ databases">
        <title>Arthrobacter sp. nov., isolated from raw cow's milk with high bacterial count.</title>
        <authorList>
            <person name="Hahne J."/>
            <person name="Isele D."/>
            <person name="Lipski A."/>
        </authorList>
    </citation>
    <scope>NUCLEOTIDE SEQUENCE [LARGE SCALE GENOMIC DNA]</scope>
    <source>
        <strain evidence="7 8">JZ R-35</strain>
    </source>
</reference>
<evidence type="ECO:0000256" key="3">
    <source>
        <dbReference type="ARBA" id="ARBA00022989"/>
    </source>
</evidence>
<feature type="transmembrane region" description="Helical" evidence="6">
    <location>
        <begin position="55"/>
        <end position="75"/>
    </location>
</feature>
<sequence length="440" mass="47169">MSQPPTSHATNQAFGEQQPPPKWRIIGPGLVVAATGVGAADMVATLVAGSNFGYGLLWAVIVGIILKIVLVEGAGRFSLATGRTIFEGWASLGRWATWYFGIYIIVWGFSYGAAAMASTAMPLHALFPGVDLKVFAVLTGLVGLALVWFNRYAVFEKITAVLVGIMFVVIVGLAIIAVPNVPEMLKGLIPMIPRGPDGSLEIAKTLALAGGVGGTITLAAYGYWLREKGWSTPRFMRVMRIDNTMAYVMTGIFVISMLIVGAEVVATAGVKLGNGDKGLLDLVPVLQAKYGEWVGPAFLWGFFAAAFSSVLGVWNGVALMFADFWANARGKGSDAPEAKLDGPYARFYMLWLTFPPMILILTGQDPVGLVLIYAVLGALFMPFLALTLLPLMNLPRFGVPKEWRNGWFGNLALAITAVLFVWLGAQQLVDSVSKFLAQLA</sequence>
<dbReference type="InterPro" id="IPR001046">
    <property type="entry name" value="NRAMP_fam"/>
</dbReference>
<dbReference type="Proteomes" id="UP000265419">
    <property type="component" value="Unassembled WGS sequence"/>
</dbReference>
<dbReference type="GO" id="GO:0005384">
    <property type="term" value="F:manganese ion transmembrane transporter activity"/>
    <property type="evidence" value="ECO:0007669"/>
    <property type="project" value="TreeGrafter"/>
</dbReference>
<feature type="region of interest" description="Disordered" evidence="5">
    <location>
        <begin position="1"/>
        <end position="20"/>
    </location>
</feature>
<dbReference type="GO" id="GO:0005886">
    <property type="term" value="C:plasma membrane"/>
    <property type="evidence" value="ECO:0007669"/>
    <property type="project" value="TreeGrafter"/>
</dbReference>
<proteinExistence type="predicted"/>
<feature type="transmembrane region" description="Helical" evidence="6">
    <location>
        <begin position="347"/>
        <end position="364"/>
    </location>
</feature>
<feature type="transmembrane region" description="Helical" evidence="6">
    <location>
        <begin position="406"/>
        <end position="425"/>
    </location>
</feature>
<dbReference type="EMBL" id="QQXK01000012">
    <property type="protein sequence ID" value="RII42411.1"/>
    <property type="molecule type" value="Genomic_DNA"/>
</dbReference>
<evidence type="ECO:0000256" key="6">
    <source>
        <dbReference type="SAM" id="Phobius"/>
    </source>
</evidence>